<evidence type="ECO:0000256" key="2">
    <source>
        <dbReference type="SAM" id="Phobius"/>
    </source>
</evidence>
<protein>
    <submittedName>
        <fullName evidence="3">Uncharacterized protein</fullName>
    </submittedName>
</protein>
<evidence type="ECO:0000313" key="4">
    <source>
        <dbReference type="Proteomes" id="UP001498398"/>
    </source>
</evidence>
<feature type="transmembrane region" description="Helical" evidence="2">
    <location>
        <begin position="15"/>
        <end position="38"/>
    </location>
</feature>
<accession>A0ABR1JJG0</accession>
<keyword evidence="4" id="KW-1185">Reference proteome</keyword>
<name>A0ABR1JJG0_9AGAR</name>
<evidence type="ECO:0000313" key="3">
    <source>
        <dbReference type="EMBL" id="KAK7461429.1"/>
    </source>
</evidence>
<keyword evidence="2" id="KW-0472">Membrane</keyword>
<feature type="region of interest" description="Disordered" evidence="1">
    <location>
        <begin position="73"/>
        <end position="94"/>
    </location>
</feature>
<dbReference type="Proteomes" id="UP001498398">
    <property type="component" value="Unassembled WGS sequence"/>
</dbReference>
<reference evidence="3 4" key="1">
    <citation type="submission" date="2024-01" db="EMBL/GenBank/DDBJ databases">
        <title>A draft genome for the cacao thread blight pathogen Marasmiellus scandens.</title>
        <authorList>
            <person name="Baruah I.K."/>
            <person name="Leung J."/>
            <person name="Bukari Y."/>
            <person name="Amoako-Attah I."/>
            <person name="Meinhardt L.W."/>
            <person name="Bailey B.A."/>
            <person name="Cohen S.P."/>
        </authorList>
    </citation>
    <scope>NUCLEOTIDE SEQUENCE [LARGE SCALE GENOMIC DNA]</scope>
    <source>
        <strain evidence="3 4">GH-19</strain>
    </source>
</reference>
<proteinExistence type="predicted"/>
<comment type="caution">
    <text evidence="3">The sequence shown here is derived from an EMBL/GenBank/DDBJ whole genome shotgun (WGS) entry which is preliminary data.</text>
</comment>
<gene>
    <name evidence="3" type="ORF">VKT23_008607</name>
</gene>
<sequence length="132" mass="14245">MSTASGESLSAPTIVGLQVLCVLLACGVLFLCISFFYLSRNDDIFGDMEKGSATQEQEAVALRCVRASRGTTKQVVHLPGGPKPNAPERSASMGAAGTISYTDEELVRIKNYIARKQQDKQLVKQLSDSHLI</sequence>
<keyword evidence="2" id="KW-0812">Transmembrane</keyword>
<organism evidence="3 4">
    <name type="scientific">Marasmiellus scandens</name>
    <dbReference type="NCBI Taxonomy" id="2682957"/>
    <lineage>
        <taxon>Eukaryota</taxon>
        <taxon>Fungi</taxon>
        <taxon>Dikarya</taxon>
        <taxon>Basidiomycota</taxon>
        <taxon>Agaricomycotina</taxon>
        <taxon>Agaricomycetes</taxon>
        <taxon>Agaricomycetidae</taxon>
        <taxon>Agaricales</taxon>
        <taxon>Marasmiineae</taxon>
        <taxon>Omphalotaceae</taxon>
        <taxon>Marasmiellus</taxon>
    </lineage>
</organism>
<dbReference type="EMBL" id="JBANRG010000013">
    <property type="protein sequence ID" value="KAK7461429.1"/>
    <property type="molecule type" value="Genomic_DNA"/>
</dbReference>
<keyword evidence="2" id="KW-1133">Transmembrane helix</keyword>
<evidence type="ECO:0000256" key="1">
    <source>
        <dbReference type="SAM" id="MobiDB-lite"/>
    </source>
</evidence>